<reference evidence="1" key="1">
    <citation type="submission" date="2020-07" db="EMBL/GenBank/DDBJ databases">
        <title>Clarias magur genome sequencing, assembly and annotation.</title>
        <authorList>
            <person name="Kushwaha B."/>
            <person name="Kumar R."/>
            <person name="Das P."/>
            <person name="Joshi C.G."/>
            <person name="Kumar D."/>
            <person name="Nagpure N.S."/>
            <person name="Pandey M."/>
            <person name="Agarwal S."/>
            <person name="Srivastava S."/>
            <person name="Singh M."/>
            <person name="Sahoo L."/>
            <person name="Jayasankar P."/>
            <person name="Meher P.K."/>
            <person name="Koringa P.G."/>
            <person name="Iquebal M.A."/>
            <person name="Das S.P."/>
            <person name="Bit A."/>
            <person name="Patnaik S."/>
            <person name="Patel N."/>
            <person name="Shah T.M."/>
            <person name="Hinsu A."/>
            <person name="Jena J.K."/>
        </authorList>
    </citation>
    <scope>NUCLEOTIDE SEQUENCE</scope>
    <source>
        <strain evidence="1">CIFAMagur01</strain>
        <tissue evidence="1">Testis</tissue>
    </source>
</reference>
<evidence type="ECO:0000313" key="2">
    <source>
        <dbReference type="Proteomes" id="UP000727407"/>
    </source>
</evidence>
<keyword evidence="2" id="KW-1185">Reference proteome</keyword>
<organism evidence="1 2">
    <name type="scientific">Clarias magur</name>
    <name type="common">Asian catfish</name>
    <name type="synonym">Macropteronotus magur</name>
    <dbReference type="NCBI Taxonomy" id="1594786"/>
    <lineage>
        <taxon>Eukaryota</taxon>
        <taxon>Metazoa</taxon>
        <taxon>Chordata</taxon>
        <taxon>Craniata</taxon>
        <taxon>Vertebrata</taxon>
        <taxon>Euteleostomi</taxon>
        <taxon>Actinopterygii</taxon>
        <taxon>Neopterygii</taxon>
        <taxon>Teleostei</taxon>
        <taxon>Ostariophysi</taxon>
        <taxon>Siluriformes</taxon>
        <taxon>Clariidae</taxon>
        <taxon>Clarias</taxon>
    </lineage>
</organism>
<sequence length="118" mass="12437">MAVGPASTLFRKGSGKAAKKPCPITSAGGPFGPHDLALVVFLDDPPLASCSGGISTSPTCILKPFKFCGFCFSSSALWRRRSQALFTGMSIICQNMLRNHGLGTWLECNTKLSSGLPN</sequence>
<dbReference type="EMBL" id="QNUK01000071">
    <property type="protein sequence ID" value="KAF5903576.1"/>
    <property type="molecule type" value="Genomic_DNA"/>
</dbReference>
<comment type="caution">
    <text evidence="1">The sequence shown here is derived from an EMBL/GenBank/DDBJ whole genome shotgun (WGS) entry which is preliminary data.</text>
</comment>
<dbReference type="AlphaFoldDB" id="A0A8J4UCF9"/>
<protein>
    <submittedName>
        <fullName evidence="1">Uncharacterized protein</fullName>
    </submittedName>
</protein>
<evidence type="ECO:0000313" key="1">
    <source>
        <dbReference type="EMBL" id="KAF5903576.1"/>
    </source>
</evidence>
<accession>A0A8J4UCF9</accession>
<dbReference type="Proteomes" id="UP000727407">
    <property type="component" value="Unassembled WGS sequence"/>
</dbReference>
<gene>
    <name evidence="1" type="ORF">DAT39_006717</name>
</gene>
<proteinExistence type="predicted"/>
<name>A0A8J4UCF9_CLAMG</name>